<evidence type="ECO:0000313" key="2">
    <source>
        <dbReference type="EMBL" id="PKI77526.1"/>
    </source>
</evidence>
<gene>
    <name evidence="2" type="ORF">CRG98_002132</name>
</gene>
<comment type="caution">
    <text evidence="2">The sequence shown here is derived from an EMBL/GenBank/DDBJ whole genome shotgun (WGS) entry which is preliminary data.</text>
</comment>
<reference evidence="2 3" key="1">
    <citation type="submission" date="2017-11" db="EMBL/GenBank/DDBJ databases">
        <title>De-novo sequencing of pomegranate (Punica granatum L.) genome.</title>
        <authorList>
            <person name="Akparov Z."/>
            <person name="Amiraslanov A."/>
            <person name="Hajiyeva S."/>
            <person name="Abbasov M."/>
            <person name="Kaur K."/>
            <person name="Hamwieh A."/>
            <person name="Solovyev V."/>
            <person name="Salamov A."/>
            <person name="Braich B."/>
            <person name="Kosarev P."/>
            <person name="Mahmoud A."/>
            <person name="Hajiyev E."/>
            <person name="Babayeva S."/>
            <person name="Izzatullayeva V."/>
            <person name="Mammadov A."/>
            <person name="Mammadov A."/>
            <person name="Sharifova S."/>
            <person name="Ojaghi J."/>
            <person name="Eynullazada K."/>
            <person name="Bayramov B."/>
            <person name="Abdulazimova A."/>
            <person name="Shahmuradov I."/>
        </authorList>
    </citation>
    <scope>NUCLEOTIDE SEQUENCE [LARGE SCALE GENOMIC DNA]</scope>
    <source>
        <strain evidence="3">cv. AG2017</strain>
        <tissue evidence="2">Leaf</tissue>
    </source>
</reference>
<dbReference type="Proteomes" id="UP000233551">
    <property type="component" value="Unassembled WGS sequence"/>
</dbReference>
<organism evidence="2 3">
    <name type="scientific">Punica granatum</name>
    <name type="common">Pomegranate</name>
    <dbReference type="NCBI Taxonomy" id="22663"/>
    <lineage>
        <taxon>Eukaryota</taxon>
        <taxon>Viridiplantae</taxon>
        <taxon>Streptophyta</taxon>
        <taxon>Embryophyta</taxon>
        <taxon>Tracheophyta</taxon>
        <taxon>Spermatophyta</taxon>
        <taxon>Magnoliopsida</taxon>
        <taxon>eudicotyledons</taxon>
        <taxon>Gunneridae</taxon>
        <taxon>Pentapetalae</taxon>
        <taxon>rosids</taxon>
        <taxon>malvids</taxon>
        <taxon>Myrtales</taxon>
        <taxon>Lythraceae</taxon>
        <taxon>Punica</taxon>
    </lineage>
</organism>
<keyword evidence="3" id="KW-1185">Reference proteome</keyword>
<evidence type="ECO:0000313" key="3">
    <source>
        <dbReference type="Proteomes" id="UP000233551"/>
    </source>
</evidence>
<feature type="compositionally biased region" description="Acidic residues" evidence="1">
    <location>
        <begin position="113"/>
        <end position="125"/>
    </location>
</feature>
<sequence length="208" mass="23872">MAVMLVGDREEEIAEVMEMREAENRGGEGAGVGSMTMRETKGLCVCMWLFVNLQGSRERERAKMKRRRRMVTEMMMEKMMRNEVAEEGDGRRGKAAVMVSDGGDTLSGKRAGDDEDEAKIEEDGDGDKGYNGNGRKLRKERLRRAEESGEERDEDERYNIYIKGLSRRDDSHFGSLSNSRYQKGCLGYDMLTEEERKYDDVRVVKKRP</sequence>
<dbReference type="AlphaFoldDB" id="A0A2I0LBG7"/>
<dbReference type="EMBL" id="PGOL01000091">
    <property type="protein sequence ID" value="PKI77526.1"/>
    <property type="molecule type" value="Genomic_DNA"/>
</dbReference>
<feature type="compositionally biased region" description="Basic and acidic residues" evidence="1">
    <location>
        <begin position="82"/>
        <end position="92"/>
    </location>
</feature>
<evidence type="ECO:0000256" key="1">
    <source>
        <dbReference type="SAM" id="MobiDB-lite"/>
    </source>
</evidence>
<proteinExistence type="predicted"/>
<accession>A0A2I0LBG7</accession>
<feature type="region of interest" description="Disordered" evidence="1">
    <location>
        <begin position="82"/>
        <end position="158"/>
    </location>
</feature>
<name>A0A2I0LBG7_PUNGR</name>
<protein>
    <submittedName>
        <fullName evidence="2">Uncharacterized protein</fullName>
    </submittedName>
</protein>